<evidence type="ECO:0000259" key="3">
    <source>
        <dbReference type="Pfam" id="PF01370"/>
    </source>
</evidence>
<dbReference type="Proteomes" id="UP000489600">
    <property type="component" value="Unassembled WGS sequence"/>
</dbReference>
<keyword evidence="1" id="KW-0521">NADP</keyword>
<dbReference type="Gene3D" id="3.40.50.720">
    <property type="entry name" value="NAD(P)-binding Rossmann-like Domain"/>
    <property type="match status" value="1"/>
</dbReference>
<protein>
    <recommendedName>
        <fullName evidence="3">NAD-dependent epimerase/dehydratase domain-containing protein</fullName>
    </recommendedName>
</protein>
<sequence length="115" mass="12514">MNGGEKVVCVTGASGYIASWIVKLLLLRGYTVNATVREPNDQKKTDHLLALEGAKERLKLFKANLLEEGSFEHAIDGCDAVFHTASPLTLTVSDPQLELIEPAVKGTINVLKNMH</sequence>
<gene>
    <name evidence="4" type="ORF">ANE_LOCUS843</name>
</gene>
<dbReference type="InterPro" id="IPR036291">
    <property type="entry name" value="NAD(P)-bd_dom_sf"/>
</dbReference>
<dbReference type="Pfam" id="PF01370">
    <property type="entry name" value="Epimerase"/>
    <property type="match status" value="1"/>
</dbReference>
<dbReference type="PANTHER" id="PTHR10366:SF825">
    <property type="entry name" value="NAD(P)-BINDING ROSSMANN-FOLD SUPERFAMILY PROTEIN"/>
    <property type="match status" value="1"/>
</dbReference>
<comment type="caution">
    <text evidence="4">The sequence shown here is derived from an EMBL/GenBank/DDBJ whole genome shotgun (WGS) entry which is preliminary data.</text>
</comment>
<organism evidence="4 5">
    <name type="scientific">Arabis nemorensis</name>
    <dbReference type="NCBI Taxonomy" id="586526"/>
    <lineage>
        <taxon>Eukaryota</taxon>
        <taxon>Viridiplantae</taxon>
        <taxon>Streptophyta</taxon>
        <taxon>Embryophyta</taxon>
        <taxon>Tracheophyta</taxon>
        <taxon>Spermatophyta</taxon>
        <taxon>Magnoliopsida</taxon>
        <taxon>eudicotyledons</taxon>
        <taxon>Gunneridae</taxon>
        <taxon>Pentapetalae</taxon>
        <taxon>rosids</taxon>
        <taxon>malvids</taxon>
        <taxon>Brassicales</taxon>
        <taxon>Brassicaceae</taxon>
        <taxon>Arabideae</taxon>
        <taxon>Arabis</taxon>
    </lineage>
</organism>
<keyword evidence="2" id="KW-0560">Oxidoreductase</keyword>
<accession>A0A565AP48</accession>
<keyword evidence="5" id="KW-1185">Reference proteome</keyword>
<feature type="domain" description="NAD-dependent epimerase/dehydratase" evidence="3">
    <location>
        <begin position="8"/>
        <end position="114"/>
    </location>
</feature>
<evidence type="ECO:0000256" key="2">
    <source>
        <dbReference type="ARBA" id="ARBA00023002"/>
    </source>
</evidence>
<dbReference type="InterPro" id="IPR001509">
    <property type="entry name" value="Epimerase_deHydtase"/>
</dbReference>
<evidence type="ECO:0000313" key="5">
    <source>
        <dbReference type="Proteomes" id="UP000489600"/>
    </source>
</evidence>
<proteinExistence type="predicted"/>
<name>A0A565AP48_9BRAS</name>
<evidence type="ECO:0000256" key="1">
    <source>
        <dbReference type="ARBA" id="ARBA00022857"/>
    </source>
</evidence>
<dbReference type="EMBL" id="CABITT030000001">
    <property type="protein sequence ID" value="VVA90398.1"/>
    <property type="molecule type" value="Genomic_DNA"/>
</dbReference>
<reference evidence="4" key="1">
    <citation type="submission" date="2019-07" db="EMBL/GenBank/DDBJ databases">
        <authorList>
            <person name="Dittberner H."/>
        </authorList>
    </citation>
    <scope>NUCLEOTIDE SEQUENCE [LARGE SCALE GENOMIC DNA]</scope>
</reference>
<dbReference type="AlphaFoldDB" id="A0A565AP48"/>
<dbReference type="OrthoDB" id="2735536at2759"/>
<dbReference type="InterPro" id="IPR050425">
    <property type="entry name" value="NAD(P)_dehydrat-like"/>
</dbReference>
<dbReference type="SUPFAM" id="SSF51735">
    <property type="entry name" value="NAD(P)-binding Rossmann-fold domains"/>
    <property type="match status" value="1"/>
</dbReference>
<dbReference type="FunFam" id="3.40.50.720:FF:001172">
    <property type="entry name" value="NAD(P)-binding Rossmann-fold superfamily protein"/>
    <property type="match status" value="1"/>
</dbReference>
<dbReference type="PANTHER" id="PTHR10366">
    <property type="entry name" value="NAD DEPENDENT EPIMERASE/DEHYDRATASE"/>
    <property type="match status" value="1"/>
</dbReference>
<dbReference type="GO" id="GO:0016616">
    <property type="term" value="F:oxidoreductase activity, acting on the CH-OH group of donors, NAD or NADP as acceptor"/>
    <property type="evidence" value="ECO:0007669"/>
    <property type="project" value="TreeGrafter"/>
</dbReference>
<evidence type="ECO:0000313" key="4">
    <source>
        <dbReference type="EMBL" id="VVA90398.1"/>
    </source>
</evidence>